<feature type="compositionally biased region" description="Low complexity" evidence="2">
    <location>
        <begin position="479"/>
        <end position="488"/>
    </location>
</feature>
<evidence type="ECO:0000256" key="2">
    <source>
        <dbReference type="SAM" id="MobiDB-lite"/>
    </source>
</evidence>
<feature type="coiled-coil region" evidence="1">
    <location>
        <begin position="67"/>
        <end position="94"/>
    </location>
</feature>
<evidence type="ECO:0000313" key="3">
    <source>
        <dbReference type="EMBL" id="EGT41206.1"/>
    </source>
</evidence>
<feature type="region of interest" description="Disordered" evidence="2">
    <location>
        <begin position="251"/>
        <end position="307"/>
    </location>
</feature>
<dbReference type="InParanoid" id="G0NZK7"/>
<accession>G0NZK7</accession>
<keyword evidence="1" id="KW-0175">Coiled coil</keyword>
<sequence length="500" mass="56729">MPQYFGQRAGRIQTHTSVSTGSLDATQVNALLDVPVPNLEVNKVKSDFTAWKDKYQARYWPFCRYILDRAESGLSDYLNKCEQKERNRQHLTRIHNFLVMSEEMQRDIWQMNLWKDRKRKFVWPVDDDAPDDNGEMDMEVDDVDFENHHAAVNDVAMGEEIGTAPLVVTQESAAANGQAYDEKRSEFDVEEYREQVSRIQKKVLFRFLGGGAISGRKPLEAEVVDSPDNGSSRSTFLSSLREQLIRPAPLFTADWHGPDPNDRSISSTPPPLPEHYSLAQSQQSSANTISSPTSQEQEVVDGSKQMHVSVVSSRQQVKKFKRATTLEMQPTAKRLKTAEELEFDKEEYREQVSGFQKTALVRFLGGGVFARRKPVEMERLQGVVSPDNGSSGNTSTNGGTQNDRLTLLRNQAIIQQEEAEARVRAQRAADQVLMARILEREYLAVKRMTTVDKPNDVNYFSKDRTRPPLFTADGRWNGPDPNAPSTSSAPPPLQERYYFF</sequence>
<evidence type="ECO:0000256" key="1">
    <source>
        <dbReference type="SAM" id="Coils"/>
    </source>
</evidence>
<dbReference type="AlphaFoldDB" id="G0NZK7"/>
<feature type="compositionally biased region" description="Polar residues" evidence="2">
    <location>
        <begin position="278"/>
        <end position="297"/>
    </location>
</feature>
<evidence type="ECO:0000313" key="4">
    <source>
        <dbReference type="Proteomes" id="UP000008068"/>
    </source>
</evidence>
<feature type="region of interest" description="Disordered" evidence="2">
    <location>
        <begin position="383"/>
        <end position="402"/>
    </location>
</feature>
<organism evidence="4">
    <name type="scientific">Caenorhabditis brenneri</name>
    <name type="common">Nematode worm</name>
    <dbReference type="NCBI Taxonomy" id="135651"/>
    <lineage>
        <taxon>Eukaryota</taxon>
        <taxon>Metazoa</taxon>
        <taxon>Ecdysozoa</taxon>
        <taxon>Nematoda</taxon>
        <taxon>Chromadorea</taxon>
        <taxon>Rhabditida</taxon>
        <taxon>Rhabditina</taxon>
        <taxon>Rhabditomorpha</taxon>
        <taxon>Rhabditoidea</taxon>
        <taxon>Rhabditidae</taxon>
        <taxon>Peloderinae</taxon>
        <taxon>Caenorhabditis</taxon>
    </lineage>
</organism>
<dbReference type="EMBL" id="GL379990">
    <property type="protein sequence ID" value="EGT41206.1"/>
    <property type="molecule type" value="Genomic_DNA"/>
</dbReference>
<keyword evidence="4" id="KW-1185">Reference proteome</keyword>
<feature type="region of interest" description="Disordered" evidence="2">
    <location>
        <begin position="459"/>
        <end position="494"/>
    </location>
</feature>
<reference evidence="4" key="1">
    <citation type="submission" date="2011-07" db="EMBL/GenBank/DDBJ databases">
        <authorList>
            <consortium name="Caenorhabditis brenneri Sequencing and Analysis Consortium"/>
            <person name="Wilson R.K."/>
        </authorList>
    </citation>
    <scope>NUCLEOTIDE SEQUENCE [LARGE SCALE GENOMIC DNA]</scope>
    <source>
        <strain evidence="4">PB2801</strain>
    </source>
</reference>
<dbReference type="Proteomes" id="UP000008068">
    <property type="component" value="Unassembled WGS sequence"/>
</dbReference>
<protein>
    <submittedName>
        <fullName evidence="3">Uncharacterized protein</fullName>
    </submittedName>
</protein>
<name>G0NZK7_CAEBE</name>
<gene>
    <name evidence="3" type="ORF">CAEBREN_04670</name>
</gene>
<dbReference type="HOGENOM" id="CLU_545404_0_0_1"/>
<feature type="compositionally biased region" description="Low complexity" evidence="2">
    <location>
        <begin position="388"/>
        <end position="400"/>
    </location>
</feature>
<proteinExistence type="predicted"/>